<dbReference type="Proteomes" id="UP000077069">
    <property type="component" value="Unassembled WGS sequence"/>
</dbReference>
<dbReference type="AlphaFoldDB" id="A0A177C1H6"/>
<evidence type="ECO:0000313" key="4">
    <source>
        <dbReference type="Proteomes" id="UP000077069"/>
    </source>
</evidence>
<evidence type="ECO:0000259" key="2">
    <source>
        <dbReference type="PROSITE" id="PS50076"/>
    </source>
</evidence>
<dbReference type="InParanoid" id="A0A177C1H6"/>
<dbReference type="InterPro" id="IPR036869">
    <property type="entry name" value="J_dom_sf"/>
</dbReference>
<dbReference type="PROSITE" id="PS50076">
    <property type="entry name" value="DNAJ_2"/>
    <property type="match status" value="1"/>
</dbReference>
<dbReference type="SUPFAM" id="SSF46565">
    <property type="entry name" value="Chaperone J-domain"/>
    <property type="match status" value="1"/>
</dbReference>
<dbReference type="EMBL" id="KV441559">
    <property type="protein sequence ID" value="OAG00729.1"/>
    <property type="molecule type" value="Genomic_DNA"/>
</dbReference>
<reference evidence="3 4" key="1">
    <citation type="submission" date="2016-05" db="EMBL/GenBank/DDBJ databases">
        <title>Comparative analysis of secretome profiles of manganese(II)-oxidizing ascomycete fungi.</title>
        <authorList>
            <consortium name="DOE Joint Genome Institute"/>
            <person name="Zeiner C.A."/>
            <person name="Purvine S.O."/>
            <person name="Zink E.M."/>
            <person name="Wu S."/>
            <person name="Pasa-Tolic L."/>
            <person name="Chaput D.L."/>
            <person name="Haridas S."/>
            <person name="Grigoriev I.V."/>
            <person name="Santelli C.M."/>
            <person name="Hansel C.M."/>
        </authorList>
    </citation>
    <scope>NUCLEOTIDE SEQUENCE [LARGE SCALE GENOMIC DNA]</scope>
    <source>
        <strain evidence="3 4">AP3s5-JAC2a</strain>
    </source>
</reference>
<sequence>MAPSPFTEDYYLIVGVAQDADKELIVKSYRKRARELHLDCNQGTREATEAFQRELDAQWRTTKINFEWSIFEVNRDIERLEKDIMGLVSIAAVEAAEEAQRNSWTTLFLSFIQKKKVEDSEEVKEQKDRERQERRIETDMKERRLQATKAALADKEEQLRIKQANYEVTRMKDQQAITQIQLVMWQRGSAKAREGGTREG</sequence>
<dbReference type="GeneID" id="28763985"/>
<accession>A0A177C1H6</accession>
<evidence type="ECO:0000313" key="3">
    <source>
        <dbReference type="EMBL" id="OAG00729.1"/>
    </source>
</evidence>
<dbReference type="InterPro" id="IPR001623">
    <property type="entry name" value="DnaJ_domain"/>
</dbReference>
<feature type="domain" description="J" evidence="2">
    <location>
        <begin position="9"/>
        <end position="86"/>
    </location>
</feature>
<evidence type="ECO:0000256" key="1">
    <source>
        <dbReference type="SAM" id="Coils"/>
    </source>
</evidence>
<gene>
    <name evidence="3" type="ORF">CC84DRAFT_1180699</name>
</gene>
<dbReference type="STRING" id="1460663.A0A177C1H6"/>
<keyword evidence="1" id="KW-0175">Coiled coil</keyword>
<feature type="coiled-coil region" evidence="1">
    <location>
        <begin position="138"/>
        <end position="165"/>
    </location>
</feature>
<protein>
    <recommendedName>
        <fullName evidence="2">J domain-containing protein</fullName>
    </recommendedName>
</protein>
<dbReference type="CDD" id="cd06257">
    <property type="entry name" value="DnaJ"/>
    <property type="match status" value="1"/>
</dbReference>
<dbReference type="Gene3D" id="1.10.287.110">
    <property type="entry name" value="DnaJ domain"/>
    <property type="match status" value="1"/>
</dbReference>
<dbReference type="Pfam" id="PF00226">
    <property type="entry name" value="DnaJ"/>
    <property type="match status" value="1"/>
</dbReference>
<dbReference type="RefSeq" id="XP_018031094.1">
    <property type="nucleotide sequence ID" value="XM_018180499.1"/>
</dbReference>
<keyword evidence="4" id="KW-1185">Reference proteome</keyword>
<proteinExistence type="predicted"/>
<name>A0A177C1H6_9PLEO</name>
<organism evidence="3 4">
    <name type="scientific">Paraphaeosphaeria sporulosa</name>
    <dbReference type="NCBI Taxonomy" id="1460663"/>
    <lineage>
        <taxon>Eukaryota</taxon>
        <taxon>Fungi</taxon>
        <taxon>Dikarya</taxon>
        <taxon>Ascomycota</taxon>
        <taxon>Pezizomycotina</taxon>
        <taxon>Dothideomycetes</taxon>
        <taxon>Pleosporomycetidae</taxon>
        <taxon>Pleosporales</taxon>
        <taxon>Massarineae</taxon>
        <taxon>Didymosphaeriaceae</taxon>
        <taxon>Paraphaeosphaeria</taxon>
    </lineage>
</organism>
<dbReference type="OrthoDB" id="442087at2759"/>